<evidence type="ECO:0000259" key="6">
    <source>
        <dbReference type="Pfam" id="PF08546"/>
    </source>
</evidence>
<name>A0A6B3NCA8_9CYAN</name>
<dbReference type="Pfam" id="PF02558">
    <property type="entry name" value="ApbA"/>
    <property type="match status" value="1"/>
</dbReference>
<dbReference type="InterPro" id="IPR013752">
    <property type="entry name" value="KPA_reductase"/>
</dbReference>
<dbReference type="NCBIfam" id="TIGR00745">
    <property type="entry name" value="apbA_panE"/>
    <property type="match status" value="1"/>
</dbReference>
<sequence length="322" mass="35790">MVNFSYTIVGTGAIGGFYGSRLQQAGSKVNFLLNSDYQHVSHNGLLVESPEGNFTLPQVNAYRDVSEIPPSDVVVVALKTTNNHLLSKLLPPLIKDTTIVLVLQNGLGIEEEVAKIVGTQRVIGGMCFICSNKIGPGHIRHLDYGTVTIAEYLPNYQPVGITQKMRQLAADFESAGIEVLLSEDLLLSRWQKLVWNIPYNGLSVVLDATTEQLMADGEMRSLIEQIMQEVVLGAKTCNRLIPESFIEKMLVYTTKMKPYRTSMKIDYDLVRPLEIEAIFSNPLKIVAQAGVYLPRIRMLDQQLKFLKTNNRSNNSLGKGTNC</sequence>
<keyword evidence="2 4" id="KW-0521">NADP</keyword>
<evidence type="ECO:0000256" key="4">
    <source>
        <dbReference type="RuleBase" id="RU362068"/>
    </source>
</evidence>
<comment type="caution">
    <text evidence="7">The sequence shown here is derived from an EMBL/GenBank/DDBJ whole genome shotgun (WGS) entry which is preliminary data.</text>
</comment>
<dbReference type="InterPro" id="IPR013332">
    <property type="entry name" value="KPR_N"/>
</dbReference>
<dbReference type="FunFam" id="1.10.1040.10:FF:000017">
    <property type="entry name" value="2-dehydropantoate 2-reductase"/>
    <property type="match status" value="1"/>
</dbReference>
<dbReference type="EMBL" id="JAAHFQ010000050">
    <property type="protein sequence ID" value="NER26798.1"/>
    <property type="molecule type" value="Genomic_DNA"/>
</dbReference>
<dbReference type="GO" id="GO:0005737">
    <property type="term" value="C:cytoplasm"/>
    <property type="evidence" value="ECO:0007669"/>
    <property type="project" value="TreeGrafter"/>
</dbReference>
<dbReference type="GO" id="GO:0015940">
    <property type="term" value="P:pantothenate biosynthetic process"/>
    <property type="evidence" value="ECO:0007669"/>
    <property type="project" value="UniProtKB-UniPathway"/>
</dbReference>
<dbReference type="Gene3D" id="1.10.1040.10">
    <property type="entry name" value="N-(1-d-carboxylethyl)-l-norvaline Dehydrogenase, domain 2"/>
    <property type="match status" value="1"/>
</dbReference>
<comment type="similarity">
    <text evidence="1 4">Belongs to the ketopantoate reductase family.</text>
</comment>
<dbReference type="NCBIfam" id="NF004887">
    <property type="entry name" value="PRK06249.1"/>
    <property type="match status" value="1"/>
</dbReference>
<dbReference type="SUPFAM" id="SSF48179">
    <property type="entry name" value="6-phosphogluconate dehydrogenase C-terminal domain-like"/>
    <property type="match status" value="1"/>
</dbReference>
<dbReference type="InterPro" id="IPR003710">
    <property type="entry name" value="ApbA"/>
</dbReference>
<gene>
    <name evidence="7" type="ORF">F6J89_04005</name>
</gene>
<evidence type="ECO:0000256" key="3">
    <source>
        <dbReference type="ARBA" id="ARBA00023002"/>
    </source>
</evidence>
<comment type="function">
    <text evidence="4">Catalyzes the NADPH-dependent reduction of ketopantoate into pantoic acid.</text>
</comment>
<dbReference type="UniPathway" id="UPA00028">
    <property type="reaction ID" value="UER00004"/>
</dbReference>
<evidence type="ECO:0000259" key="5">
    <source>
        <dbReference type="Pfam" id="PF02558"/>
    </source>
</evidence>
<dbReference type="EC" id="1.1.1.169" evidence="4"/>
<dbReference type="SUPFAM" id="SSF51735">
    <property type="entry name" value="NAD(P)-binding Rossmann-fold domains"/>
    <property type="match status" value="1"/>
</dbReference>
<proteinExistence type="inferred from homology"/>
<keyword evidence="4" id="KW-0566">Pantothenate biosynthesis</keyword>
<dbReference type="InterPro" id="IPR051402">
    <property type="entry name" value="KPR-Related"/>
</dbReference>
<protein>
    <recommendedName>
        <fullName evidence="4">2-dehydropantoate 2-reductase</fullName>
        <ecNumber evidence="4">1.1.1.169</ecNumber>
    </recommendedName>
    <alternativeName>
        <fullName evidence="4">Ketopantoate reductase</fullName>
    </alternativeName>
</protein>
<evidence type="ECO:0000256" key="2">
    <source>
        <dbReference type="ARBA" id="ARBA00022857"/>
    </source>
</evidence>
<keyword evidence="3 4" id="KW-0560">Oxidoreductase</keyword>
<dbReference type="PANTHER" id="PTHR21708:SF26">
    <property type="entry name" value="2-DEHYDROPANTOATE 2-REDUCTASE"/>
    <property type="match status" value="1"/>
</dbReference>
<dbReference type="InterPro" id="IPR008927">
    <property type="entry name" value="6-PGluconate_DH-like_C_sf"/>
</dbReference>
<feature type="domain" description="Ketopantoate reductase C-terminal" evidence="6">
    <location>
        <begin position="184"/>
        <end position="305"/>
    </location>
</feature>
<dbReference type="InterPro" id="IPR036291">
    <property type="entry name" value="NAD(P)-bd_dom_sf"/>
</dbReference>
<reference evidence="7" key="1">
    <citation type="submission" date="2019-11" db="EMBL/GenBank/DDBJ databases">
        <title>Genomic insights into an expanded diversity of filamentous marine cyanobacteria reveals the extraordinary biosynthetic potential of Moorea and Okeania.</title>
        <authorList>
            <person name="Ferreira Leao T."/>
            <person name="Wang M."/>
            <person name="Moss N."/>
            <person name="Da Silva R."/>
            <person name="Sanders J."/>
            <person name="Nurk S."/>
            <person name="Gurevich A."/>
            <person name="Humphrey G."/>
            <person name="Reher R."/>
            <person name="Zhu Q."/>
            <person name="Belda-Ferre P."/>
            <person name="Glukhov E."/>
            <person name="Rex R."/>
            <person name="Dorrestein P.C."/>
            <person name="Knight R."/>
            <person name="Pevzner P."/>
            <person name="Gerwick W.H."/>
            <person name="Gerwick L."/>
        </authorList>
    </citation>
    <scope>NUCLEOTIDE SEQUENCE</scope>
    <source>
        <strain evidence="7">SIO1C4</strain>
    </source>
</reference>
<dbReference type="Gene3D" id="3.40.50.720">
    <property type="entry name" value="NAD(P)-binding Rossmann-like Domain"/>
    <property type="match status" value="1"/>
</dbReference>
<dbReference type="Pfam" id="PF08546">
    <property type="entry name" value="ApbA_C"/>
    <property type="match status" value="1"/>
</dbReference>
<dbReference type="PANTHER" id="PTHR21708">
    <property type="entry name" value="PROBABLE 2-DEHYDROPANTOATE 2-REDUCTASE"/>
    <property type="match status" value="1"/>
</dbReference>
<comment type="pathway">
    <text evidence="4">Cofactor biosynthesis; (R)-pantothenate biosynthesis; (R)-pantoate from 3-methyl-2-oxobutanoate: step 2/2.</text>
</comment>
<evidence type="ECO:0000256" key="1">
    <source>
        <dbReference type="ARBA" id="ARBA00007870"/>
    </source>
</evidence>
<accession>A0A6B3NCA8</accession>
<dbReference type="AlphaFoldDB" id="A0A6B3NCA8"/>
<comment type="catalytic activity">
    <reaction evidence="4">
        <text>(R)-pantoate + NADP(+) = 2-dehydropantoate + NADPH + H(+)</text>
        <dbReference type="Rhea" id="RHEA:16233"/>
        <dbReference type="ChEBI" id="CHEBI:11561"/>
        <dbReference type="ChEBI" id="CHEBI:15378"/>
        <dbReference type="ChEBI" id="CHEBI:15980"/>
        <dbReference type="ChEBI" id="CHEBI:57783"/>
        <dbReference type="ChEBI" id="CHEBI:58349"/>
        <dbReference type="EC" id="1.1.1.169"/>
    </reaction>
</comment>
<organism evidence="7">
    <name type="scientific">Symploca sp. SIO1C4</name>
    <dbReference type="NCBI Taxonomy" id="2607765"/>
    <lineage>
        <taxon>Bacteria</taxon>
        <taxon>Bacillati</taxon>
        <taxon>Cyanobacteriota</taxon>
        <taxon>Cyanophyceae</taxon>
        <taxon>Coleofasciculales</taxon>
        <taxon>Coleofasciculaceae</taxon>
        <taxon>Symploca</taxon>
    </lineage>
</organism>
<feature type="domain" description="Ketopantoate reductase N-terminal" evidence="5">
    <location>
        <begin position="7"/>
        <end position="152"/>
    </location>
</feature>
<evidence type="ECO:0000313" key="7">
    <source>
        <dbReference type="EMBL" id="NER26798.1"/>
    </source>
</evidence>
<dbReference type="InterPro" id="IPR013328">
    <property type="entry name" value="6PGD_dom2"/>
</dbReference>
<dbReference type="GO" id="GO:0008677">
    <property type="term" value="F:2-dehydropantoate 2-reductase activity"/>
    <property type="evidence" value="ECO:0007669"/>
    <property type="project" value="UniProtKB-EC"/>
</dbReference>